<dbReference type="PROSITE" id="PS50113">
    <property type="entry name" value="PAC"/>
    <property type="match status" value="3"/>
</dbReference>
<dbReference type="PRINTS" id="PR00344">
    <property type="entry name" value="BCTRLSENSOR"/>
</dbReference>
<dbReference type="CDD" id="cd00156">
    <property type="entry name" value="REC"/>
    <property type="match status" value="1"/>
</dbReference>
<dbReference type="Pfam" id="PF02518">
    <property type="entry name" value="HATPase_c"/>
    <property type="match status" value="1"/>
</dbReference>
<keyword evidence="8" id="KW-0902">Two-component regulatory system</keyword>
<evidence type="ECO:0000256" key="1">
    <source>
        <dbReference type="ARBA" id="ARBA00000085"/>
    </source>
</evidence>
<feature type="domain" description="Response regulatory" evidence="13">
    <location>
        <begin position="1296"/>
        <end position="1414"/>
    </location>
</feature>
<dbReference type="InterPro" id="IPR003661">
    <property type="entry name" value="HisK_dim/P_dom"/>
</dbReference>
<keyword evidence="4 16" id="KW-0808">Transferase</keyword>
<dbReference type="SUPFAM" id="SSF55874">
    <property type="entry name" value="ATPase domain of HSP90 chaperone/DNA topoisomerase II/histidine kinase"/>
    <property type="match status" value="1"/>
</dbReference>
<feature type="domain" description="Histidine kinase" evidence="12">
    <location>
        <begin position="909"/>
        <end position="1131"/>
    </location>
</feature>
<comment type="catalytic activity">
    <reaction evidence="1">
        <text>ATP + protein L-histidine = ADP + protein N-phospho-L-histidine.</text>
        <dbReference type="EC" id="2.7.13.3"/>
    </reaction>
</comment>
<dbReference type="RefSeq" id="WP_215242093.1">
    <property type="nucleotide sequence ID" value="NZ_CAJRAF010000004.1"/>
</dbReference>
<dbReference type="PROSITE" id="PS50112">
    <property type="entry name" value="PAS"/>
    <property type="match status" value="2"/>
</dbReference>
<dbReference type="FunFam" id="1.10.287.130:FF:000002">
    <property type="entry name" value="Two-component osmosensing histidine kinase"/>
    <property type="match status" value="1"/>
</dbReference>
<dbReference type="Pfam" id="PF00072">
    <property type="entry name" value="Response_reg"/>
    <property type="match status" value="2"/>
</dbReference>
<evidence type="ECO:0000256" key="3">
    <source>
        <dbReference type="ARBA" id="ARBA00022553"/>
    </source>
</evidence>
<dbReference type="SMART" id="SM00091">
    <property type="entry name" value="PAS"/>
    <property type="match status" value="4"/>
</dbReference>
<dbReference type="Pfam" id="PF08448">
    <property type="entry name" value="PAS_4"/>
    <property type="match status" value="1"/>
</dbReference>
<dbReference type="Gene3D" id="1.10.287.130">
    <property type="match status" value="1"/>
</dbReference>
<evidence type="ECO:0000256" key="6">
    <source>
        <dbReference type="ARBA" id="ARBA00022777"/>
    </source>
</evidence>
<dbReference type="InterPro" id="IPR013656">
    <property type="entry name" value="PAS_4"/>
</dbReference>
<dbReference type="SMART" id="SM00448">
    <property type="entry name" value="REC"/>
    <property type="match status" value="2"/>
</dbReference>
<protein>
    <recommendedName>
        <fullName evidence="10">Sensory/regulatory protein RpfC</fullName>
        <ecNumber evidence="2">2.7.13.3</ecNumber>
    </recommendedName>
</protein>
<dbReference type="InterPro" id="IPR036890">
    <property type="entry name" value="HATPase_C_sf"/>
</dbReference>
<evidence type="ECO:0000256" key="10">
    <source>
        <dbReference type="ARBA" id="ARBA00068150"/>
    </source>
</evidence>
<dbReference type="SMART" id="SM00387">
    <property type="entry name" value="HATPase_c"/>
    <property type="match status" value="1"/>
</dbReference>
<feature type="domain" description="Response regulatory" evidence="13">
    <location>
        <begin position="1148"/>
        <end position="1269"/>
    </location>
</feature>
<gene>
    <name evidence="16" type="primary">rcsC_28</name>
    <name evidence="16" type="ORF">DYBT9275_05752</name>
</gene>
<dbReference type="InterPro" id="IPR013655">
    <property type="entry name" value="PAS_fold_3"/>
</dbReference>
<keyword evidence="7" id="KW-0067">ATP-binding</keyword>
<dbReference type="SUPFAM" id="SSF52172">
    <property type="entry name" value="CheY-like"/>
    <property type="match status" value="2"/>
</dbReference>
<evidence type="ECO:0000256" key="5">
    <source>
        <dbReference type="ARBA" id="ARBA00022741"/>
    </source>
</evidence>
<dbReference type="Pfam" id="PF13426">
    <property type="entry name" value="PAS_9"/>
    <property type="match status" value="2"/>
</dbReference>
<feature type="domain" description="PAS" evidence="14">
    <location>
        <begin position="379"/>
        <end position="434"/>
    </location>
</feature>
<keyword evidence="6 16" id="KW-0418">Kinase</keyword>
<keyword evidence="3 11" id="KW-0597">Phosphoprotein</keyword>
<dbReference type="InterPro" id="IPR000700">
    <property type="entry name" value="PAS-assoc_C"/>
</dbReference>
<reference evidence="16" key="1">
    <citation type="submission" date="2021-04" db="EMBL/GenBank/DDBJ databases">
        <authorList>
            <person name="Rodrigo-Torres L."/>
            <person name="Arahal R. D."/>
            <person name="Lucena T."/>
        </authorList>
    </citation>
    <scope>NUCLEOTIDE SEQUENCE</scope>
    <source>
        <strain evidence="16">CECT 9275</strain>
    </source>
</reference>
<dbReference type="CDD" id="cd00130">
    <property type="entry name" value="PAS"/>
    <property type="match status" value="4"/>
</dbReference>
<dbReference type="CDD" id="cd00082">
    <property type="entry name" value="HisKA"/>
    <property type="match status" value="1"/>
</dbReference>
<dbReference type="PANTHER" id="PTHR45339">
    <property type="entry name" value="HYBRID SIGNAL TRANSDUCTION HISTIDINE KINASE J"/>
    <property type="match status" value="1"/>
</dbReference>
<dbReference type="NCBIfam" id="TIGR00229">
    <property type="entry name" value="sensory_box"/>
    <property type="match status" value="3"/>
</dbReference>
<dbReference type="Proteomes" id="UP000680038">
    <property type="component" value="Unassembled WGS sequence"/>
</dbReference>
<dbReference type="Pfam" id="PF08447">
    <property type="entry name" value="PAS_3"/>
    <property type="match status" value="2"/>
</dbReference>
<dbReference type="Gene3D" id="3.30.450.20">
    <property type="entry name" value="PAS domain"/>
    <property type="match status" value="6"/>
</dbReference>
<dbReference type="Gene3D" id="3.30.565.10">
    <property type="entry name" value="Histidine kinase-like ATPase, C-terminal domain"/>
    <property type="match status" value="1"/>
</dbReference>
<evidence type="ECO:0000256" key="11">
    <source>
        <dbReference type="PROSITE-ProRule" id="PRU00169"/>
    </source>
</evidence>
<evidence type="ECO:0000313" key="16">
    <source>
        <dbReference type="EMBL" id="CAG5017344.1"/>
    </source>
</evidence>
<evidence type="ECO:0000259" key="12">
    <source>
        <dbReference type="PROSITE" id="PS50109"/>
    </source>
</evidence>
<dbReference type="GO" id="GO:0005524">
    <property type="term" value="F:ATP binding"/>
    <property type="evidence" value="ECO:0007669"/>
    <property type="project" value="UniProtKB-KW"/>
</dbReference>
<dbReference type="InterPro" id="IPR005467">
    <property type="entry name" value="His_kinase_dom"/>
</dbReference>
<dbReference type="InterPro" id="IPR036097">
    <property type="entry name" value="HisK_dim/P_sf"/>
</dbReference>
<dbReference type="EC" id="2.7.13.3" evidence="2"/>
<dbReference type="PANTHER" id="PTHR45339:SF1">
    <property type="entry name" value="HYBRID SIGNAL TRANSDUCTION HISTIDINE KINASE J"/>
    <property type="match status" value="1"/>
</dbReference>
<organism evidence="16 17">
    <name type="scientific">Dyadobacter helix</name>
    <dbReference type="NCBI Taxonomy" id="2822344"/>
    <lineage>
        <taxon>Bacteria</taxon>
        <taxon>Pseudomonadati</taxon>
        <taxon>Bacteroidota</taxon>
        <taxon>Cytophagia</taxon>
        <taxon>Cytophagales</taxon>
        <taxon>Spirosomataceae</taxon>
        <taxon>Dyadobacter</taxon>
    </lineage>
</organism>
<dbReference type="PROSITE" id="PS50110">
    <property type="entry name" value="RESPONSE_REGULATORY"/>
    <property type="match status" value="2"/>
</dbReference>
<dbReference type="InterPro" id="IPR001789">
    <property type="entry name" value="Sig_transdc_resp-reg_receiver"/>
</dbReference>
<dbReference type="InterPro" id="IPR011006">
    <property type="entry name" value="CheY-like_superfamily"/>
</dbReference>
<feature type="domain" description="PAC" evidence="15">
    <location>
        <begin position="841"/>
        <end position="891"/>
    </location>
</feature>
<comment type="subunit">
    <text evidence="9">At low DSF concentrations, interacts with RpfF.</text>
</comment>
<dbReference type="InterPro" id="IPR035965">
    <property type="entry name" value="PAS-like_dom_sf"/>
</dbReference>
<dbReference type="SUPFAM" id="SSF55785">
    <property type="entry name" value="PYP-like sensor domain (PAS domain)"/>
    <property type="match status" value="6"/>
</dbReference>
<evidence type="ECO:0000256" key="9">
    <source>
        <dbReference type="ARBA" id="ARBA00064003"/>
    </source>
</evidence>
<comment type="caution">
    <text evidence="16">The sequence shown here is derived from an EMBL/GenBank/DDBJ whole genome shotgun (WGS) entry which is preliminary data.</text>
</comment>
<evidence type="ECO:0000256" key="7">
    <source>
        <dbReference type="ARBA" id="ARBA00022840"/>
    </source>
</evidence>
<dbReference type="Gene3D" id="3.40.50.2300">
    <property type="match status" value="2"/>
</dbReference>
<evidence type="ECO:0000259" key="15">
    <source>
        <dbReference type="PROSITE" id="PS50113"/>
    </source>
</evidence>
<dbReference type="CDD" id="cd17546">
    <property type="entry name" value="REC_hyHK_CKI1_RcsC-like"/>
    <property type="match status" value="1"/>
</dbReference>
<evidence type="ECO:0000313" key="17">
    <source>
        <dbReference type="Proteomes" id="UP000680038"/>
    </source>
</evidence>
<evidence type="ECO:0000256" key="2">
    <source>
        <dbReference type="ARBA" id="ARBA00012438"/>
    </source>
</evidence>
<dbReference type="SMART" id="SM00086">
    <property type="entry name" value="PAC"/>
    <property type="match status" value="6"/>
</dbReference>
<evidence type="ECO:0000256" key="4">
    <source>
        <dbReference type="ARBA" id="ARBA00022679"/>
    </source>
</evidence>
<dbReference type="CDD" id="cd16922">
    <property type="entry name" value="HATPase_EvgS-ArcB-TorS-like"/>
    <property type="match status" value="1"/>
</dbReference>
<feature type="domain" description="PAS" evidence="14">
    <location>
        <begin position="260"/>
        <end position="330"/>
    </location>
</feature>
<dbReference type="EMBL" id="CAJRAF010000004">
    <property type="protein sequence ID" value="CAG5017344.1"/>
    <property type="molecule type" value="Genomic_DNA"/>
</dbReference>
<evidence type="ECO:0000256" key="8">
    <source>
        <dbReference type="ARBA" id="ARBA00023012"/>
    </source>
</evidence>
<dbReference type="PROSITE" id="PS50109">
    <property type="entry name" value="HIS_KIN"/>
    <property type="match status" value="1"/>
</dbReference>
<keyword evidence="5" id="KW-0547">Nucleotide-binding</keyword>
<sequence>MNFLDGELYNLLKNDKSFFDFIQDFAEDGLIVAEKDDVSDIWADKRFKKVVGLANDGLSGWSSGIYPTLPQELTQAFLGLKDIHFQADSPVFLSFECRDTMGAKSLMTLYVRLFTLHEQDYYLAGIQLRSAEPFSGPQVSDQVYHSVENSTAFYLIRVNALGHYVAVNNHYCESFGVDREHVLGKLSSNEVIAEDRELCCEVAELCVQKPGKPHFVSLRKLLPNGEMNTINWEFTGLANADNEVYELLCIGYDVSREVKIEQDLSVLLDNMTDVLFSISPEGIFTYVSQSWEKIYGYAQKETIGRHFAEFIHPDDIEKCFKALRATAKSGVPQSPVEHRIRHQNGNWYWSSTMASVDRITGQIILTSHDITELKYSQDKFRELALVASNSKDVTIITDKNGYVTWVNDAFARQTGYAINDIQGKNALDFSIGPETDTSVVVRIKAKCRKHQMVGEELLVYGKNGEPYWIELAVTPVLNEAGACTNFIAIERDITAHKKDYTELKRTREILEQTSAVARVGGWELDLRKGKLYWSPVTREIHEVSPDFVPDLKSAVKFYKEGSSREAIEKVIAMAINKGENWDEEFQIISAMDRPVWIRSIGKAEMEGGVCVRLYGTFQDITEKKASEEELRKSAKLLERLTNQVPGSLYQFQLFDNGSVRFPYFSEGLNHIFSREPHGLKRNGVHIFSMIHPEDLPTFLERVNISKQTLEKWELDFRLLLSDHQVVWIRGEAVPERLEDSYLWSGYLNDITQRKIEENEILESEAKFRSLYDHTGDAVILFDKTGFLDCNPAALSLFSFENTEDFKAFPMDKLMPEEQLGGHNSLTAMMGMIQQVRSAGNHSFEWTFLRKNGEPFVAEVLMNRITIGGNELFQIVIRDITRRKQAENAMLEATEQAEAASKSKSEFLANMSHEIRTPLNGVVGFTDLLMKTNLDETQRQYMSMVLQSANSLLDIITDILDFSKIEAGKLELVVEKTDMLELCDQVADIVTYQAHHRQLEMLLNIAPDIPRFIYADAIRLKQILVNLLSNAVKFTMSGEIELKVELLGQPQQDFMAFRFSVRDTGIGIEPQNQRKIFEAFSQEDSSTTKRFGGTGLGLTISNRLLELMHSRLQLSSVAGEGSTFFFDVTFRTVTGEESLLWNNQAGIQKVLIIDDNIHNGRILRAMLLNKQIHTECACSLDEALKIIEAKEKLDVILLDFGMPGIKGPELVEKVTEAVRANYGKEIPVILMSNTPDEETVRREGERLKIHNRLLKPVKIQELFQTLSDLETTWVYASQKNVQETDEAEYSTSFPQYKILIAEDQRINMILVKTMLDKILPGVKLTEATNGREAVEKFVAEGPDLVLMDIQMPEMNGYEATGEIRKLALGKTLPIIALTAGTVKGEREKCLEAGMDDYITKPVVKETLEKVLKTWLLNERAVSEQEK</sequence>
<dbReference type="SMART" id="SM00388">
    <property type="entry name" value="HisKA"/>
    <property type="match status" value="1"/>
</dbReference>
<evidence type="ECO:0000259" key="14">
    <source>
        <dbReference type="PROSITE" id="PS50112"/>
    </source>
</evidence>
<dbReference type="SUPFAM" id="SSF47384">
    <property type="entry name" value="Homodimeric domain of signal transducing histidine kinase"/>
    <property type="match status" value="1"/>
</dbReference>
<accession>A0A916NE45</accession>
<feature type="domain" description="PAC" evidence="15">
    <location>
        <begin position="581"/>
        <end position="632"/>
    </location>
</feature>
<keyword evidence="17" id="KW-1185">Reference proteome</keyword>
<evidence type="ECO:0000259" key="13">
    <source>
        <dbReference type="PROSITE" id="PS50110"/>
    </source>
</evidence>
<name>A0A916NE45_9BACT</name>
<dbReference type="InterPro" id="IPR003594">
    <property type="entry name" value="HATPase_dom"/>
</dbReference>
<feature type="modified residue" description="4-aspartylphosphate" evidence="11">
    <location>
        <position position="1347"/>
    </location>
</feature>
<proteinExistence type="predicted"/>
<dbReference type="GO" id="GO:0000155">
    <property type="term" value="F:phosphorelay sensor kinase activity"/>
    <property type="evidence" value="ECO:0007669"/>
    <property type="project" value="InterPro"/>
</dbReference>
<dbReference type="InterPro" id="IPR004358">
    <property type="entry name" value="Sig_transdc_His_kin-like_C"/>
</dbReference>
<dbReference type="FunFam" id="3.30.565.10:FF:000010">
    <property type="entry name" value="Sensor histidine kinase RcsC"/>
    <property type="match status" value="1"/>
</dbReference>
<dbReference type="InterPro" id="IPR001610">
    <property type="entry name" value="PAC"/>
</dbReference>
<feature type="modified residue" description="4-aspartylphosphate" evidence="11">
    <location>
        <position position="1198"/>
    </location>
</feature>
<feature type="domain" description="PAC" evidence="15">
    <location>
        <begin position="453"/>
        <end position="505"/>
    </location>
</feature>
<dbReference type="InterPro" id="IPR000014">
    <property type="entry name" value="PAS"/>
</dbReference>
<dbReference type="Pfam" id="PF00512">
    <property type="entry name" value="HisKA"/>
    <property type="match status" value="1"/>
</dbReference>